<sequence>MASPSDSPLEASIGPDILTRWYIDTRPFSTEDNALPLLSTLQSADQRAVKAFYHLCDRQMSLASCLLKYLFVHRSCKVPWKEIIIQRSPPPHRRPFYDSAALNWDGGAIEKGKEVVRVEFNGVRFRFQVMLKHRLWEDCCHHHLRSPSLESISPAPTTLHAVERPAQVRKTATSLKRRRIYSLSSIYSQKSFQAGRFRI</sequence>
<dbReference type="PANTHER" id="PTHR12215:SF10">
    <property type="entry name" value="L-AMINOADIPATE-SEMIALDEHYDE DEHYDROGENASE-PHOSPHOPANTETHEINYL TRANSFERASE"/>
    <property type="match status" value="1"/>
</dbReference>
<reference evidence="4 5" key="1">
    <citation type="journal article" date="2016" name="Genome Biol. Evol.">
        <title>Divergent and convergent evolution of fungal pathogenicity.</title>
        <authorList>
            <person name="Shang Y."/>
            <person name="Xiao G."/>
            <person name="Zheng P."/>
            <person name="Cen K."/>
            <person name="Zhan S."/>
            <person name="Wang C."/>
        </authorList>
    </citation>
    <scope>NUCLEOTIDE SEQUENCE [LARGE SCALE GENOMIC DNA]</scope>
    <source>
        <strain evidence="4 5">ARSEF 7405</strain>
    </source>
</reference>
<dbReference type="OrthoDB" id="26719at2759"/>
<keyword evidence="5" id="KW-1185">Reference proteome</keyword>
<accession>A0A167VWI3</accession>
<evidence type="ECO:0000256" key="2">
    <source>
        <dbReference type="ARBA" id="ARBA00022679"/>
    </source>
</evidence>
<dbReference type="InterPro" id="IPR050559">
    <property type="entry name" value="P-Pant_transferase_sf"/>
</dbReference>
<dbReference type="GO" id="GO:0019878">
    <property type="term" value="P:lysine biosynthetic process via aminoadipic acid"/>
    <property type="evidence" value="ECO:0007669"/>
    <property type="project" value="TreeGrafter"/>
</dbReference>
<dbReference type="Proteomes" id="UP000242877">
    <property type="component" value="Unassembled WGS sequence"/>
</dbReference>
<dbReference type="VEuPathDB" id="FungiDB:AAP_05164"/>
<dbReference type="GO" id="GO:0008897">
    <property type="term" value="F:holo-[acyl-carrier-protein] synthase activity"/>
    <property type="evidence" value="ECO:0007669"/>
    <property type="project" value="UniProtKB-EC"/>
</dbReference>
<evidence type="ECO:0000313" key="4">
    <source>
        <dbReference type="EMBL" id="KZZ88104.1"/>
    </source>
</evidence>
<dbReference type="InterPro" id="IPR037143">
    <property type="entry name" value="4-PPantetheinyl_Trfase_dom_sf"/>
</dbReference>
<dbReference type="PANTHER" id="PTHR12215">
    <property type="entry name" value="PHOSPHOPANTETHEINE TRANSFERASE"/>
    <property type="match status" value="1"/>
</dbReference>
<dbReference type="AlphaFoldDB" id="A0A167VWI3"/>
<evidence type="ECO:0000256" key="1">
    <source>
        <dbReference type="ARBA" id="ARBA00013172"/>
    </source>
</evidence>
<name>A0A167VWI3_9EURO</name>
<dbReference type="Pfam" id="PF22624">
    <property type="entry name" value="AASDHPPT_N"/>
    <property type="match status" value="1"/>
</dbReference>
<dbReference type="EMBL" id="AZGZ01000028">
    <property type="protein sequence ID" value="KZZ88104.1"/>
    <property type="molecule type" value="Genomic_DNA"/>
</dbReference>
<feature type="domain" description="4'-phosphopantetheinyl transferase N-terminal" evidence="3">
    <location>
        <begin position="35"/>
        <end position="99"/>
    </location>
</feature>
<dbReference type="Gene3D" id="3.90.470.20">
    <property type="entry name" value="4'-phosphopantetheinyl transferase domain"/>
    <property type="match status" value="1"/>
</dbReference>
<dbReference type="InterPro" id="IPR055066">
    <property type="entry name" value="AASDHPPT_N"/>
</dbReference>
<evidence type="ECO:0000313" key="5">
    <source>
        <dbReference type="Proteomes" id="UP000242877"/>
    </source>
</evidence>
<dbReference type="GO" id="GO:0005829">
    <property type="term" value="C:cytosol"/>
    <property type="evidence" value="ECO:0007669"/>
    <property type="project" value="TreeGrafter"/>
</dbReference>
<gene>
    <name evidence="4" type="ORF">AAP_05164</name>
</gene>
<dbReference type="EC" id="2.7.8.7" evidence="1"/>
<organism evidence="4 5">
    <name type="scientific">Ascosphaera apis ARSEF 7405</name>
    <dbReference type="NCBI Taxonomy" id="392613"/>
    <lineage>
        <taxon>Eukaryota</taxon>
        <taxon>Fungi</taxon>
        <taxon>Dikarya</taxon>
        <taxon>Ascomycota</taxon>
        <taxon>Pezizomycotina</taxon>
        <taxon>Eurotiomycetes</taxon>
        <taxon>Eurotiomycetidae</taxon>
        <taxon>Onygenales</taxon>
        <taxon>Ascosphaeraceae</taxon>
        <taxon>Ascosphaera</taxon>
    </lineage>
</organism>
<keyword evidence="2 4" id="KW-0808">Transferase</keyword>
<evidence type="ECO:0000259" key="3">
    <source>
        <dbReference type="Pfam" id="PF22624"/>
    </source>
</evidence>
<protein>
    <recommendedName>
        <fullName evidence="1">holo-[acyl-carrier-protein] synthase</fullName>
        <ecNumber evidence="1">2.7.8.7</ecNumber>
    </recommendedName>
</protein>
<proteinExistence type="predicted"/>
<dbReference type="GO" id="GO:0000287">
    <property type="term" value="F:magnesium ion binding"/>
    <property type="evidence" value="ECO:0007669"/>
    <property type="project" value="InterPro"/>
</dbReference>
<comment type="caution">
    <text evidence="4">The sequence shown here is derived from an EMBL/GenBank/DDBJ whole genome shotgun (WGS) entry which is preliminary data.</text>
</comment>
<dbReference type="SUPFAM" id="SSF56214">
    <property type="entry name" value="4'-phosphopantetheinyl transferase"/>
    <property type="match status" value="1"/>
</dbReference>